<gene>
    <name evidence="4" type="ORF">DYU11_03895</name>
</gene>
<dbReference type="InterPro" id="IPR011990">
    <property type="entry name" value="TPR-like_helical_dom_sf"/>
</dbReference>
<dbReference type="RefSeq" id="WP_119666309.1">
    <property type="nucleotide sequence ID" value="NZ_QXED01000001.1"/>
</dbReference>
<name>A0A418MJ11_9BACT</name>
<reference evidence="4 5" key="1">
    <citation type="submission" date="2018-08" db="EMBL/GenBank/DDBJ databases">
        <title>Fibrisoma montanum sp. nov., isolated from Danxia mountain soil.</title>
        <authorList>
            <person name="Huang Y."/>
        </authorList>
    </citation>
    <scope>NUCLEOTIDE SEQUENCE [LARGE SCALE GENOMIC DNA]</scope>
    <source>
        <strain evidence="4 5">HYT19</strain>
    </source>
</reference>
<dbReference type="Gene3D" id="1.25.40.10">
    <property type="entry name" value="Tetratricopeptide repeat domain"/>
    <property type="match status" value="2"/>
</dbReference>
<feature type="chain" id="PRO_5019215012" evidence="3">
    <location>
        <begin position="19"/>
        <end position="275"/>
    </location>
</feature>
<evidence type="ECO:0000256" key="2">
    <source>
        <dbReference type="ARBA" id="ARBA00022803"/>
    </source>
</evidence>
<protein>
    <submittedName>
        <fullName evidence="4">Uncharacterized protein</fullName>
    </submittedName>
</protein>
<sequence>MKFIFLMSMFLIPILASAQDESSFGWMSWTLAVNAKDTVPGQWEGSDRLRAWLTKNSTTTKDSIRKADLYGSRALMALKHGYYDLAFADYEMSARLNPKSRGQVGWRYVFLLRDYARALAHLEAFDALTPNIDDPIDDYSVSYLKGRAQAGLKNYEQAIKEYTVAIANRENRHGPEWVDYRYSVARAVSYLGLRQAQHALVDLDKALKNNPKSAMAHYHRGRALQLLGRNSEAREAYRDALFFVRSQPFERDFYYEQPDAAYEGQIEAALQALKP</sequence>
<dbReference type="PANTHER" id="PTHR44858">
    <property type="entry name" value="TETRATRICOPEPTIDE REPEAT PROTEIN 6"/>
    <property type="match status" value="1"/>
</dbReference>
<keyword evidence="5" id="KW-1185">Reference proteome</keyword>
<evidence type="ECO:0000313" key="5">
    <source>
        <dbReference type="Proteomes" id="UP000283523"/>
    </source>
</evidence>
<dbReference type="EMBL" id="QXED01000001">
    <property type="protein sequence ID" value="RIV27458.1"/>
    <property type="molecule type" value="Genomic_DNA"/>
</dbReference>
<evidence type="ECO:0000256" key="1">
    <source>
        <dbReference type="ARBA" id="ARBA00022737"/>
    </source>
</evidence>
<evidence type="ECO:0000256" key="3">
    <source>
        <dbReference type="SAM" id="SignalP"/>
    </source>
</evidence>
<dbReference type="AlphaFoldDB" id="A0A418MJ11"/>
<dbReference type="Proteomes" id="UP000283523">
    <property type="component" value="Unassembled WGS sequence"/>
</dbReference>
<dbReference type="InterPro" id="IPR019734">
    <property type="entry name" value="TPR_rpt"/>
</dbReference>
<feature type="signal peptide" evidence="3">
    <location>
        <begin position="1"/>
        <end position="18"/>
    </location>
</feature>
<dbReference type="InterPro" id="IPR050498">
    <property type="entry name" value="Ycf3"/>
</dbReference>
<accession>A0A418MJ11</accession>
<dbReference type="PANTHER" id="PTHR44858:SF1">
    <property type="entry name" value="UDP-N-ACETYLGLUCOSAMINE--PEPTIDE N-ACETYLGLUCOSAMINYLTRANSFERASE SPINDLY-RELATED"/>
    <property type="match status" value="1"/>
</dbReference>
<proteinExistence type="predicted"/>
<keyword evidence="2" id="KW-0802">TPR repeat</keyword>
<dbReference type="Pfam" id="PF13432">
    <property type="entry name" value="TPR_16"/>
    <property type="match status" value="1"/>
</dbReference>
<comment type="caution">
    <text evidence="4">The sequence shown here is derived from an EMBL/GenBank/DDBJ whole genome shotgun (WGS) entry which is preliminary data.</text>
</comment>
<keyword evidence="3" id="KW-0732">Signal</keyword>
<dbReference type="SUPFAM" id="SSF48452">
    <property type="entry name" value="TPR-like"/>
    <property type="match status" value="2"/>
</dbReference>
<evidence type="ECO:0000313" key="4">
    <source>
        <dbReference type="EMBL" id="RIV27458.1"/>
    </source>
</evidence>
<dbReference type="OrthoDB" id="935812at2"/>
<keyword evidence="1" id="KW-0677">Repeat</keyword>
<organism evidence="4 5">
    <name type="scientific">Fibrisoma montanum</name>
    <dbReference type="NCBI Taxonomy" id="2305895"/>
    <lineage>
        <taxon>Bacteria</taxon>
        <taxon>Pseudomonadati</taxon>
        <taxon>Bacteroidota</taxon>
        <taxon>Cytophagia</taxon>
        <taxon>Cytophagales</taxon>
        <taxon>Spirosomataceae</taxon>
        <taxon>Fibrisoma</taxon>
    </lineage>
</organism>
<dbReference type="SMART" id="SM00028">
    <property type="entry name" value="TPR"/>
    <property type="match status" value="4"/>
</dbReference>